<accession>A0A1M5XH16</accession>
<gene>
    <name evidence="3" type="ORF">DSM01_776</name>
    <name evidence="4" type="ORF">SAMN04487999_1482</name>
</gene>
<dbReference type="InterPro" id="IPR027039">
    <property type="entry name" value="Crtac1"/>
</dbReference>
<evidence type="ECO:0000256" key="1">
    <source>
        <dbReference type="ARBA" id="ARBA00022729"/>
    </source>
</evidence>
<dbReference type="EMBL" id="QOVN01000002">
    <property type="protein sequence ID" value="RXG30028.1"/>
    <property type="molecule type" value="Genomic_DNA"/>
</dbReference>
<dbReference type="SUPFAM" id="SSF69318">
    <property type="entry name" value="Integrin alpha N-terminal domain"/>
    <property type="match status" value="3"/>
</dbReference>
<reference evidence="3 6" key="3">
    <citation type="submission" date="2018-07" db="EMBL/GenBank/DDBJ databases">
        <title>Leeuwenhoekiella genomics.</title>
        <authorList>
            <person name="Tahon G."/>
            <person name="Willems A."/>
        </authorList>
    </citation>
    <scope>NUCLEOTIDE SEQUENCE [LARGE SCALE GENOMIC DNA]</scope>
    <source>
        <strain evidence="3 6">LMG 24856</strain>
    </source>
</reference>
<dbReference type="InterPro" id="IPR028994">
    <property type="entry name" value="Integrin_alpha_N"/>
</dbReference>
<dbReference type="Pfam" id="PF13517">
    <property type="entry name" value="FG-GAP_3"/>
    <property type="match status" value="4"/>
</dbReference>
<dbReference type="PROSITE" id="PS51257">
    <property type="entry name" value="PROKAR_LIPOPROTEIN"/>
    <property type="match status" value="1"/>
</dbReference>
<evidence type="ECO:0000313" key="5">
    <source>
        <dbReference type="Proteomes" id="UP000184240"/>
    </source>
</evidence>
<evidence type="ECO:0000313" key="6">
    <source>
        <dbReference type="Proteomes" id="UP000290037"/>
    </source>
</evidence>
<dbReference type="EMBL" id="FQXT01000003">
    <property type="protein sequence ID" value="SHH98828.1"/>
    <property type="molecule type" value="Genomic_DNA"/>
</dbReference>
<protein>
    <submittedName>
        <fullName evidence="4">Repeat domain-containing protein</fullName>
    </submittedName>
    <submittedName>
        <fullName evidence="3">VCBS repeat protein</fullName>
    </submittedName>
</protein>
<feature type="domain" description="ASPIC/UnbV" evidence="2">
    <location>
        <begin position="541"/>
        <end position="608"/>
    </location>
</feature>
<reference evidence="4" key="1">
    <citation type="submission" date="2016-11" db="EMBL/GenBank/DDBJ databases">
        <authorList>
            <person name="Jaros S."/>
            <person name="Januszkiewicz K."/>
            <person name="Wedrychowicz H."/>
        </authorList>
    </citation>
    <scope>NUCLEOTIDE SEQUENCE [LARGE SCALE GENOMIC DNA]</scope>
    <source>
        <strain evidence="4">DSM 19859</strain>
    </source>
</reference>
<dbReference type="RefSeq" id="WP_072981863.1">
    <property type="nucleotide sequence ID" value="NZ_FQXT01000003.1"/>
</dbReference>
<evidence type="ECO:0000313" key="3">
    <source>
        <dbReference type="EMBL" id="RXG30028.1"/>
    </source>
</evidence>
<name>A0A1M5XH16_9FLAO</name>
<dbReference type="InterPro" id="IPR011519">
    <property type="entry name" value="UnbV_ASPIC"/>
</dbReference>
<dbReference type="Proteomes" id="UP000184240">
    <property type="component" value="Unassembled WGS sequence"/>
</dbReference>
<proteinExistence type="predicted"/>
<keyword evidence="6" id="KW-1185">Reference proteome</keyword>
<dbReference type="Gene3D" id="2.130.10.130">
    <property type="entry name" value="Integrin alpha, N-terminal"/>
    <property type="match status" value="3"/>
</dbReference>
<dbReference type="PANTHER" id="PTHR16026">
    <property type="entry name" value="CARTILAGE ACIDIC PROTEIN 1"/>
    <property type="match status" value="1"/>
</dbReference>
<dbReference type="STRING" id="573501.SAMN04487999_1482"/>
<dbReference type="PANTHER" id="PTHR16026:SF0">
    <property type="entry name" value="CARTILAGE ACIDIC PROTEIN 1"/>
    <property type="match status" value="1"/>
</dbReference>
<dbReference type="OrthoDB" id="9816120at2"/>
<reference evidence="5" key="2">
    <citation type="submission" date="2016-11" db="EMBL/GenBank/DDBJ databases">
        <authorList>
            <person name="Varghese N."/>
            <person name="Submissions S."/>
        </authorList>
    </citation>
    <scope>NUCLEOTIDE SEQUENCE [LARGE SCALE GENOMIC DNA]</scope>
    <source>
        <strain evidence="5">DSM 19859</strain>
    </source>
</reference>
<evidence type="ECO:0000259" key="2">
    <source>
        <dbReference type="Pfam" id="PF07593"/>
    </source>
</evidence>
<dbReference type="AlphaFoldDB" id="A0A1M5XH16"/>
<evidence type="ECO:0000313" key="4">
    <source>
        <dbReference type="EMBL" id="SHH98828.1"/>
    </source>
</evidence>
<keyword evidence="1" id="KW-0732">Signal</keyword>
<organism evidence="4 5">
    <name type="scientific">Leeuwenhoekiella palythoae</name>
    <dbReference type="NCBI Taxonomy" id="573501"/>
    <lineage>
        <taxon>Bacteria</taxon>
        <taxon>Pseudomonadati</taxon>
        <taxon>Bacteroidota</taxon>
        <taxon>Flavobacteriia</taxon>
        <taxon>Flavobacteriales</taxon>
        <taxon>Flavobacteriaceae</taxon>
        <taxon>Leeuwenhoekiella</taxon>
    </lineage>
</organism>
<dbReference type="InterPro" id="IPR013517">
    <property type="entry name" value="FG-GAP"/>
</dbReference>
<dbReference type="Proteomes" id="UP000290037">
    <property type="component" value="Unassembled WGS sequence"/>
</dbReference>
<dbReference type="Pfam" id="PF07593">
    <property type="entry name" value="UnbV_ASPIC"/>
    <property type="match status" value="1"/>
</dbReference>
<sequence length="1124" mass="126009">MTRYNFFFGIFCTCFLLLSCEEKKLFTEIDVQKAGLNFENTLTESDEQNVMTYEYFYNGGGVAVADFNNDGYADVYLSGNQVKNKLFLNLGQWQFKEVTNSAQLNEEEGWKTGVTAADVNGDGLMDIYLSYSGNAKGEGHTEPIIKEYKGRSNALFINHGNNAEGIPVFREMAKEYGLDASGTFSTQAYFLDYDLDGDLDMFLLNHANKFYNTLLNVKTLRNIRHPYYGNKLFENRGNSFVEVSEEAGIKGTGINFGLSASISDLNNDGYPDIYVTNDYVEQDFCYINNQDGSFKEVSKSAFGHLSKFSMGSDIADLNNDQKPDVLVLDMLPEDNYRQKVLKGPDQFNRERTLVDSGYHHQYMRNTLQLNRSVAADSSLAFSEQAQLSGISNTDWSWAPLLADFDNDGLKDIFITNGYLRDFSNLDFTNYTVNEAISQAQQNNTNVDIGLLVSKMSSTKVSNYIYQNKGEAHFENKTAAWGFEKKTVSNAAAYADFDNDGDLDLIVNNLNAPIDLYENTAENRKHHYLKIVLKGTSKNTKALGAKILLQLNDTTSIFQEAYYGRGYQASVEPVLTIGLGDIQLIQELKIIWPGGKISGLKNEKVDQTLVIDEKDARANIDSVSEESKTILKDVTAVSKLSYTHQENSYQDFNSENLILYRASMLGGNASVADLNNDGNDDIYFEAAKDQPGVLYLGKPDGTVEIFNDNQPWLDPQAITQEDLASLFFDADGDGDLDLYVVSGGNEEFNGNDFYQDRLYLNDGDAKFSEAKDALPDMRFSGGTVKAADFDNDGDLDLFVGGRISGKNYPMSPISMLLENTSDKHMVAFKEKRNYDIENLGMVTDAVWDDLNEDDLPDLIVVGEWMPVTILLNTNGNLSKSDDYNLNNSTGWWTSIVPFDFDNDGDTDYLLGNMGLNSQLKASVEEPMRYYIQDIDNNGRIDPILSYYIQHRNYPLAGRDELIAQAPGLKKHFPYYEDYAKTTTEELLEVAQIKPRFVLDIKELRSSVLVNTGKGSFDLQPLPKAAQTSVVQDFIIEDFNNDGIKEVLAAGNFFPFKISLGQMDASFGSLLQFKNGKWFSLEETAQLNLRGDIRDLNTLHFASGTKKLLVTRNNDSASLHRFPENN</sequence>